<dbReference type="EC" id="2.3.1.-" evidence="2"/>
<dbReference type="CDD" id="cd04301">
    <property type="entry name" value="NAT_SF"/>
    <property type="match status" value="1"/>
</dbReference>
<dbReference type="PANTHER" id="PTHR42791">
    <property type="entry name" value="GNAT FAMILY ACETYLTRANSFERASE"/>
    <property type="match status" value="1"/>
</dbReference>
<protein>
    <submittedName>
        <fullName evidence="2">GNAT family N-acetyltransferase</fullName>
        <ecNumber evidence="2">2.3.1.-</ecNumber>
    </submittedName>
</protein>
<keyword evidence="2" id="KW-0808">Transferase</keyword>
<accession>A0ABS6SMF7</accession>
<dbReference type="InterPro" id="IPR000182">
    <property type="entry name" value="GNAT_dom"/>
</dbReference>
<comment type="caution">
    <text evidence="2">The sequence shown here is derived from an EMBL/GenBank/DDBJ whole genome shotgun (WGS) entry which is preliminary data.</text>
</comment>
<dbReference type="EMBL" id="JAGSPB010000002">
    <property type="protein sequence ID" value="MBV7266216.1"/>
    <property type="molecule type" value="Genomic_DNA"/>
</dbReference>
<gene>
    <name evidence="2" type="ORF">KCG45_08500</name>
</gene>
<dbReference type="GO" id="GO:0016746">
    <property type="term" value="F:acyltransferase activity"/>
    <property type="evidence" value="ECO:0007669"/>
    <property type="project" value="UniProtKB-KW"/>
</dbReference>
<name>A0ABS6SMF7_9SPHN</name>
<evidence type="ECO:0000313" key="2">
    <source>
        <dbReference type="EMBL" id="MBV7266216.1"/>
    </source>
</evidence>
<evidence type="ECO:0000313" key="3">
    <source>
        <dbReference type="Proteomes" id="UP000699975"/>
    </source>
</evidence>
<dbReference type="Proteomes" id="UP000699975">
    <property type="component" value="Unassembled WGS sequence"/>
</dbReference>
<organism evidence="2 3">
    <name type="scientific">Erythrobacter ani</name>
    <dbReference type="NCBI Taxonomy" id="2827235"/>
    <lineage>
        <taxon>Bacteria</taxon>
        <taxon>Pseudomonadati</taxon>
        <taxon>Pseudomonadota</taxon>
        <taxon>Alphaproteobacteria</taxon>
        <taxon>Sphingomonadales</taxon>
        <taxon>Erythrobacteraceae</taxon>
        <taxon>Erythrobacter/Porphyrobacter group</taxon>
        <taxon>Erythrobacter</taxon>
    </lineage>
</organism>
<keyword evidence="3" id="KW-1185">Reference proteome</keyword>
<dbReference type="PROSITE" id="PS51186">
    <property type="entry name" value="GNAT"/>
    <property type="match status" value="1"/>
</dbReference>
<proteinExistence type="predicted"/>
<dbReference type="Pfam" id="PF00583">
    <property type="entry name" value="Acetyltransf_1"/>
    <property type="match status" value="1"/>
</dbReference>
<reference evidence="2 3" key="1">
    <citation type="submission" date="2021-04" db="EMBL/GenBank/DDBJ databases">
        <authorList>
            <person name="Pira H."/>
            <person name="Risdian C."/>
            <person name="Wink J."/>
        </authorList>
    </citation>
    <scope>NUCLEOTIDE SEQUENCE [LARGE SCALE GENOMIC DNA]</scope>
    <source>
        <strain evidence="2 3">WH131</strain>
    </source>
</reference>
<sequence length="201" mass="21994">MAMPQVRAAGPTDQSAIVQTITLGFAADPLARWVWPDAETYLRVMPRFILAFGGAGFSHSSVYKTDCGSAAAMWLPPGVESDGDAIEVILGESIAPQRMEEIGSFYAQMDEFHPQERCWYLPLIAADPSQTGRGLGAALMKHAIQKCDEQGLPAYLESSNPRNISLYERHGFEVMGEIRTPNSPLMTPMFRPARLNFGTAA</sequence>
<evidence type="ECO:0000259" key="1">
    <source>
        <dbReference type="PROSITE" id="PS51186"/>
    </source>
</evidence>
<feature type="domain" description="N-acetyltransferase" evidence="1">
    <location>
        <begin position="4"/>
        <end position="194"/>
    </location>
</feature>
<keyword evidence="2" id="KW-0012">Acyltransferase</keyword>
<dbReference type="InterPro" id="IPR052523">
    <property type="entry name" value="Trichothecene_AcTrans"/>
</dbReference>
<dbReference type="PANTHER" id="PTHR42791:SF1">
    <property type="entry name" value="N-ACETYLTRANSFERASE DOMAIN-CONTAINING PROTEIN"/>
    <property type="match status" value="1"/>
</dbReference>